<dbReference type="Proteomes" id="UP000824124">
    <property type="component" value="Unassembled WGS sequence"/>
</dbReference>
<dbReference type="PROSITE" id="PS00067">
    <property type="entry name" value="3HCDH"/>
    <property type="match status" value="1"/>
</dbReference>
<gene>
    <name evidence="6" type="ORF">IAB00_06190</name>
</gene>
<dbReference type="Gene3D" id="3.40.50.720">
    <property type="entry name" value="NAD(P)-binding Rossmann-like Domain"/>
    <property type="match status" value="1"/>
</dbReference>
<evidence type="ECO:0000256" key="1">
    <source>
        <dbReference type="ARBA" id="ARBA00005086"/>
    </source>
</evidence>
<evidence type="ECO:0000256" key="2">
    <source>
        <dbReference type="ARBA" id="ARBA00009463"/>
    </source>
</evidence>
<protein>
    <submittedName>
        <fullName evidence="6">3-hydroxyacyl-CoA dehydrogenase family protein</fullName>
    </submittedName>
</protein>
<dbReference type="PANTHER" id="PTHR48075:SF1">
    <property type="entry name" value="LAMBDA-CRYSTALLIN HOMOLOG"/>
    <property type="match status" value="1"/>
</dbReference>
<comment type="pathway">
    <text evidence="1">Lipid metabolism; butanoate metabolism.</text>
</comment>
<dbReference type="InterPro" id="IPR008927">
    <property type="entry name" value="6-PGluconate_DH-like_C_sf"/>
</dbReference>
<dbReference type="GO" id="GO:0050104">
    <property type="term" value="F:L-gulonate 3-dehydrogenase activity"/>
    <property type="evidence" value="ECO:0007669"/>
    <property type="project" value="TreeGrafter"/>
</dbReference>
<dbReference type="Pfam" id="PF02737">
    <property type="entry name" value="3HCDH_N"/>
    <property type="match status" value="1"/>
</dbReference>
<dbReference type="AlphaFoldDB" id="A0A9D1HK92"/>
<dbReference type="Gene3D" id="1.10.1040.10">
    <property type="entry name" value="N-(1-d-carboxylethyl)-l-norvaline Dehydrogenase, domain 2"/>
    <property type="match status" value="1"/>
</dbReference>
<keyword evidence="3" id="KW-0560">Oxidoreductase</keyword>
<evidence type="ECO:0000259" key="5">
    <source>
        <dbReference type="Pfam" id="PF02737"/>
    </source>
</evidence>
<proteinExistence type="inferred from homology"/>
<name>A0A9D1HK92_9FIRM</name>
<sequence>MQASEIKKVTCIGAGVIGYSWALYFALKGLDVTVYDVKQEALSLAGQRIGKSLKVLVKNGVIKNTETAVIMERITYTTSMQEAAGNAQLIIESAPEDYDIKRQIVREAEDFCSENAIFASSTSGLLISEIARNAKHPQRFIGAHPYNPPHLIPLVEISRGEKTDDAVIQTAKEFFTLIGKEPIVLQKEALGFICNRIQMALYREVCDLIMNGVCTVEDADKAVTFGPGLRWGIMGPSLVFHLGGGQSGIDGIMQHLKPSIDLWLKDMADFKEFPVDFGAIARAGVEEELQNRPAAIGNDATSLSEYRDKMLIEMLKLHGKM</sequence>
<evidence type="ECO:0000256" key="3">
    <source>
        <dbReference type="ARBA" id="ARBA00023002"/>
    </source>
</evidence>
<dbReference type="SUPFAM" id="SSF51735">
    <property type="entry name" value="NAD(P)-binding Rossmann-fold domains"/>
    <property type="match status" value="1"/>
</dbReference>
<reference evidence="6" key="2">
    <citation type="journal article" date="2021" name="PeerJ">
        <title>Extensive microbial diversity within the chicken gut microbiome revealed by metagenomics and culture.</title>
        <authorList>
            <person name="Gilroy R."/>
            <person name="Ravi A."/>
            <person name="Getino M."/>
            <person name="Pursley I."/>
            <person name="Horton D.L."/>
            <person name="Alikhan N.F."/>
            <person name="Baker D."/>
            <person name="Gharbi K."/>
            <person name="Hall N."/>
            <person name="Watson M."/>
            <person name="Adriaenssens E.M."/>
            <person name="Foster-Nyarko E."/>
            <person name="Jarju S."/>
            <person name="Secka A."/>
            <person name="Antonio M."/>
            <person name="Oren A."/>
            <person name="Chaudhuri R.R."/>
            <person name="La Ragione R."/>
            <person name="Hildebrand F."/>
            <person name="Pallen M.J."/>
        </authorList>
    </citation>
    <scope>NUCLEOTIDE SEQUENCE</scope>
    <source>
        <strain evidence="6">2830</strain>
    </source>
</reference>
<dbReference type="InterPro" id="IPR036291">
    <property type="entry name" value="NAD(P)-bd_dom_sf"/>
</dbReference>
<dbReference type="GO" id="GO:0070403">
    <property type="term" value="F:NAD+ binding"/>
    <property type="evidence" value="ECO:0007669"/>
    <property type="project" value="InterPro"/>
</dbReference>
<evidence type="ECO:0000313" key="6">
    <source>
        <dbReference type="EMBL" id="HIU10809.1"/>
    </source>
</evidence>
<dbReference type="PANTHER" id="PTHR48075">
    <property type="entry name" value="3-HYDROXYACYL-COA DEHYDROGENASE FAMILY PROTEIN"/>
    <property type="match status" value="1"/>
</dbReference>
<dbReference type="InterPro" id="IPR006180">
    <property type="entry name" value="3-OHacyl-CoA_DH_CS"/>
</dbReference>
<accession>A0A9D1HK92</accession>
<dbReference type="InterPro" id="IPR006176">
    <property type="entry name" value="3-OHacyl-CoA_DH_NAD-bd"/>
</dbReference>
<feature type="domain" description="3-hydroxyacyl-CoA dehydrogenase NAD binding" evidence="5">
    <location>
        <begin position="8"/>
        <end position="187"/>
    </location>
</feature>
<evidence type="ECO:0000313" key="7">
    <source>
        <dbReference type="Proteomes" id="UP000824124"/>
    </source>
</evidence>
<feature type="domain" description="3-hydroxyacyl-CoA dehydrogenase C-terminal" evidence="4">
    <location>
        <begin position="191"/>
        <end position="273"/>
    </location>
</feature>
<dbReference type="EMBL" id="DVMH01000030">
    <property type="protein sequence ID" value="HIU10809.1"/>
    <property type="molecule type" value="Genomic_DNA"/>
</dbReference>
<dbReference type="Pfam" id="PF00725">
    <property type="entry name" value="3HCDH"/>
    <property type="match status" value="1"/>
</dbReference>
<organism evidence="6 7">
    <name type="scientific">Candidatus Avidehalobacter gallistercoris</name>
    <dbReference type="NCBI Taxonomy" id="2840694"/>
    <lineage>
        <taxon>Bacteria</taxon>
        <taxon>Bacillati</taxon>
        <taxon>Bacillota</taxon>
        <taxon>Clostridia</taxon>
        <taxon>Eubacteriales</taxon>
        <taxon>Peptococcaceae</taxon>
        <taxon>Peptococcaceae incertae sedis</taxon>
        <taxon>Candidatus Avidehalobacter</taxon>
    </lineage>
</organism>
<evidence type="ECO:0000259" key="4">
    <source>
        <dbReference type="Pfam" id="PF00725"/>
    </source>
</evidence>
<reference evidence="6" key="1">
    <citation type="submission" date="2020-10" db="EMBL/GenBank/DDBJ databases">
        <authorList>
            <person name="Gilroy R."/>
        </authorList>
    </citation>
    <scope>NUCLEOTIDE SEQUENCE</scope>
    <source>
        <strain evidence="6">2830</strain>
    </source>
</reference>
<dbReference type="SUPFAM" id="SSF48179">
    <property type="entry name" value="6-phosphogluconate dehydrogenase C-terminal domain-like"/>
    <property type="match status" value="1"/>
</dbReference>
<dbReference type="InterPro" id="IPR006108">
    <property type="entry name" value="3HC_DH_C"/>
</dbReference>
<comment type="caution">
    <text evidence="6">The sequence shown here is derived from an EMBL/GenBank/DDBJ whole genome shotgun (WGS) entry which is preliminary data.</text>
</comment>
<dbReference type="GO" id="GO:0006631">
    <property type="term" value="P:fatty acid metabolic process"/>
    <property type="evidence" value="ECO:0007669"/>
    <property type="project" value="InterPro"/>
</dbReference>
<comment type="similarity">
    <text evidence="2">Belongs to the 3-hydroxyacyl-CoA dehydrogenase family.</text>
</comment>
<dbReference type="InterPro" id="IPR013328">
    <property type="entry name" value="6PGD_dom2"/>
</dbReference>